<protein>
    <recommendedName>
        <fullName evidence="3">Protein kinase domain-containing protein</fullName>
    </recommendedName>
</protein>
<dbReference type="PANTHER" id="PTHR44329">
    <property type="entry name" value="SERINE/THREONINE-PROTEIN KINASE TNNI3K-RELATED"/>
    <property type="match status" value="1"/>
</dbReference>
<dbReference type="InterPro" id="IPR051681">
    <property type="entry name" value="Ser/Thr_Kinases-Pseudokinases"/>
</dbReference>
<evidence type="ECO:0000313" key="4">
    <source>
        <dbReference type="EMBL" id="KAG0247835.1"/>
    </source>
</evidence>
<name>A0A9P6PJX2_9FUNG</name>
<dbReference type="InterPro" id="IPR011009">
    <property type="entry name" value="Kinase-like_dom_sf"/>
</dbReference>
<dbReference type="Gene3D" id="1.10.510.10">
    <property type="entry name" value="Transferase(Phosphotransferase) domain 1"/>
    <property type="match status" value="1"/>
</dbReference>
<dbReference type="GO" id="GO:0004674">
    <property type="term" value="F:protein serine/threonine kinase activity"/>
    <property type="evidence" value="ECO:0007669"/>
    <property type="project" value="TreeGrafter"/>
</dbReference>
<dbReference type="InterPro" id="IPR011990">
    <property type="entry name" value="TPR-like_helical_dom_sf"/>
</dbReference>
<keyword evidence="5" id="KW-1185">Reference proteome</keyword>
<dbReference type="SUPFAM" id="SSF81901">
    <property type="entry name" value="HCP-like"/>
    <property type="match status" value="1"/>
</dbReference>
<feature type="non-terminal residue" evidence="4">
    <location>
        <position position="1"/>
    </location>
</feature>
<dbReference type="Pfam" id="PF07714">
    <property type="entry name" value="PK_Tyr_Ser-Thr"/>
    <property type="match status" value="1"/>
</dbReference>
<evidence type="ECO:0000256" key="1">
    <source>
        <dbReference type="ARBA" id="ARBA00022741"/>
    </source>
</evidence>
<gene>
    <name evidence="4" type="ORF">DFQ27_001536</name>
</gene>
<dbReference type="InterPro" id="IPR006597">
    <property type="entry name" value="Sel1-like"/>
</dbReference>
<dbReference type="SMART" id="SM00671">
    <property type="entry name" value="SEL1"/>
    <property type="match status" value="1"/>
</dbReference>
<reference evidence="4" key="1">
    <citation type="journal article" date="2020" name="Fungal Divers.">
        <title>Resolving the Mortierellaceae phylogeny through synthesis of multi-gene phylogenetics and phylogenomics.</title>
        <authorList>
            <person name="Vandepol N."/>
            <person name="Liber J."/>
            <person name="Desiro A."/>
            <person name="Na H."/>
            <person name="Kennedy M."/>
            <person name="Barry K."/>
            <person name="Grigoriev I.V."/>
            <person name="Miller A.N."/>
            <person name="O'Donnell K."/>
            <person name="Stajich J.E."/>
            <person name="Bonito G."/>
        </authorList>
    </citation>
    <scope>NUCLEOTIDE SEQUENCE</scope>
    <source>
        <strain evidence="4">BC1065</strain>
    </source>
</reference>
<evidence type="ECO:0000313" key="5">
    <source>
        <dbReference type="Proteomes" id="UP000807716"/>
    </source>
</evidence>
<dbReference type="InterPro" id="IPR000719">
    <property type="entry name" value="Prot_kinase_dom"/>
</dbReference>
<organism evidence="4 5">
    <name type="scientific">Actinomortierella ambigua</name>
    <dbReference type="NCBI Taxonomy" id="1343610"/>
    <lineage>
        <taxon>Eukaryota</taxon>
        <taxon>Fungi</taxon>
        <taxon>Fungi incertae sedis</taxon>
        <taxon>Mucoromycota</taxon>
        <taxon>Mortierellomycotina</taxon>
        <taxon>Mortierellomycetes</taxon>
        <taxon>Mortierellales</taxon>
        <taxon>Mortierellaceae</taxon>
        <taxon>Actinomortierella</taxon>
    </lineage>
</organism>
<dbReference type="PANTHER" id="PTHR44329:SF298">
    <property type="entry name" value="MIXED LINEAGE KINASE DOMAIN-LIKE PROTEIN"/>
    <property type="match status" value="1"/>
</dbReference>
<feature type="domain" description="Protein kinase" evidence="3">
    <location>
        <begin position="1"/>
        <end position="85"/>
    </location>
</feature>
<comment type="caution">
    <text evidence="4">The sequence shown here is derived from an EMBL/GenBank/DDBJ whole genome shotgun (WGS) entry which is preliminary data.</text>
</comment>
<dbReference type="AlphaFoldDB" id="A0A9P6PJX2"/>
<dbReference type="Proteomes" id="UP000807716">
    <property type="component" value="Unassembled WGS sequence"/>
</dbReference>
<evidence type="ECO:0000256" key="2">
    <source>
        <dbReference type="ARBA" id="ARBA00022840"/>
    </source>
</evidence>
<dbReference type="InterPro" id="IPR001245">
    <property type="entry name" value="Ser-Thr/Tyr_kinase_cat_dom"/>
</dbReference>
<proteinExistence type="predicted"/>
<keyword evidence="1" id="KW-0547">Nucleotide-binding</keyword>
<dbReference type="PROSITE" id="PS50011">
    <property type="entry name" value="PROTEIN_KINASE_DOM"/>
    <property type="match status" value="1"/>
</dbReference>
<dbReference type="SUPFAM" id="SSF56112">
    <property type="entry name" value="Protein kinase-like (PK-like)"/>
    <property type="match status" value="1"/>
</dbReference>
<dbReference type="Gene3D" id="1.25.40.10">
    <property type="entry name" value="Tetratricopeptide repeat domain"/>
    <property type="match status" value="1"/>
</dbReference>
<dbReference type="OrthoDB" id="2384430at2759"/>
<evidence type="ECO:0000259" key="3">
    <source>
        <dbReference type="PROSITE" id="PS50011"/>
    </source>
</evidence>
<dbReference type="EMBL" id="JAAAJB010001517">
    <property type="protein sequence ID" value="KAG0247835.1"/>
    <property type="molecule type" value="Genomic_DNA"/>
</dbReference>
<dbReference type="GO" id="GO:0005524">
    <property type="term" value="F:ATP binding"/>
    <property type="evidence" value="ECO:0007669"/>
    <property type="project" value="UniProtKB-KW"/>
</dbReference>
<accession>A0A9P6PJX2</accession>
<keyword evidence="2" id="KW-0067">ATP-binding</keyword>
<sequence>SDMYALGWIMWEMAAHSTPPFKEHLDHFTVITLVKGGQREAIPESTPPDYRALVERCWHQNPQERPEARALLYLDEDPTAGTPYYPMRPPAGTQLSLQRAATMSSVSASFLSIMSSSASSFASYPSQSPRVASDATATQPGMVNLEELSIQGNMDAQYALGMMYLSNEAAVRNDQEAVYWLKGAASQGHVQARQALEELKSQGVLKGDLTDLNAVGTSLKLAWEASSAAGLIKDIERRQPLMQTYSKDFDGLLSQSKDVAARYPDSTEVANILREAEALAIKLSAPGAAALIARERALDLLTTLKNRLAQVKG</sequence>